<evidence type="ECO:0000256" key="5">
    <source>
        <dbReference type="ARBA" id="ARBA00019045"/>
    </source>
</evidence>
<accession>A0A970BAR6</accession>
<evidence type="ECO:0000256" key="10">
    <source>
        <dbReference type="ARBA" id="ARBA00049359"/>
    </source>
</evidence>
<dbReference type="InterPro" id="IPR026992">
    <property type="entry name" value="DIOX_N"/>
</dbReference>
<proteinExistence type="inferred from homology"/>
<keyword evidence="6" id="KW-0266">Ethylene biosynthesis</keyword>
<gene>
    <name evidence="13" type="ORF">G7Y82_20830</name>
</gene>
<evidence type="ECO:0000256" key="8">
    <source>
        <dbReference type="ARBA" id="ARBA00031282"/>
    </source>
</evidence>
<dbReference type="PRINTS" id="PR00682">
    <property type="entry name" value="IPNSYNTHASE"/>
</dbReference>
<evidence type="ECO:0000256" key="7">
    <source>
        <dbReference type="ARBA" id="ARBA00031011"/>
    </source>
</evidence>
<evidence type="ECO:0000256" key="3">
    <source>
        <dbReference type="ARBA" id="ARBA00012293"/>
    </source>
</evidence>
<comment type="pathway">
    <text evidence="2">Alkene biosynthesis; ethylene biosynthesis via 2-oxoglutarate.</text>
</comment>
<comment type="cofactor">
    <cofactor evidence="1">
        <name>Fe(2+)</name>
        <dbReference type="ChEBI" id="CHEBI:29033"/>
    </cofactor>
</comment>
<keyword evidence="11" id="KW-0560">Oxidoreductase</keyword>
<dbReference type="EC" id="1.13.12.19" evidence="4"/>
<keyword evidence="11" id="KW-0408">Iron</keyword>
<organism evidence="13 14">
    <name type="scientific">Solimonas marina</name>
    <dbReference type="NCBI Taxonomy" id="2714601"/>
    <lineage>
        <taxon>Bacteria</taxon>
        <taxon>Pseudomonadati</taxon>
        <taxon>Pseudomonadota</taxon>
        <taxon>Gammaproteobacteria</taxon>
        <taxon>Nevskiales</taxon>
        <taxon>Nevskiaceae</taxon>
        <taxon>Solimonas</taxon>
    </lineage>
</organism>
<evidence type="ECO:0000313" key="14">
    <source>
        <dbReference type="Proteomes" id="UP000653472"/>
    </source>
</evidence>
<dbReference type="InterPro" id="IPR050231">
    <property type="entry name" value="Iron_ascorbate_oxido_reductase"/>
</dbReference>
<dbReference type="SUPFAM" id="SSF51197">
    <property type="entry name" value="Clavaminate synthase-like"/>
    <property type="match status" value="1"/>
</dbReference>
<evidence type="ECO:0000256" key="9">
    <source>
        <dbReference type="ARBA" id="ARBA00047725"/>
    </source>
</evidence>
<name>A0A970BAR6_9GAMM</name>
<dbReference type="PANTHER" id="PTHR47990">
    <property type="entry name" value="2-OXOGLUTARATE (2OG) AND FE(II)-DEPENDENT OXYGENASE SUPERFAMILY PROTEIN-RELATED"/>
    <property type="match status" value="1"/>
</dbReference>
<dbReference type="AlphaFoldDB" id="A0A970BAR6"/>
<evidence type="ECO:0000256" key="11">
    <source>
        <dbReference type="RuleBase" id="RU003682"/>
    </source>
</evidence>
<evidence type="ECO:0000259" key="12">
    <source>
        <dbReference type="PROSITE" id="PS51471"/>
    </source>
</evidence>
<dbReference type="GO" id="GO:0102276">
    <property type="term" value="F:2-oxoglutarate oxygenase/decarboxylase (ethylene-forming) activity"/>
    <property type="evidence" value="ECO:0007669"/>
    <property type="project" value="UniProtKB-EC"/>
</dbReference>
<dbReference type="RefSeq" id="WP_168150067.1">
    <property type="nucleotide sequence ID" value="NZ_JAAVXB010000021.1"/>
</dbReference>
<dbReference type="PROSITE" id="PS51471">
    <property type="entry name" value="FE2OG_OXY"/>
    <property type="match status" value="1"/>
</dbReference>
<evidence type="ECO:0000256" key="6">
    <source>
        <dbReference type="ARBA" id="ARBA00022666"/>
    </source>
</evidence>
<dbReference type="Proteomes" id="UP000653472">
    <property type="component" value="Unassembled WGS sequence"/>
</dbReference>
<feature type="domain" description="Fe2OG dioxygenase" evidence="12">
    <location>
        <begin position="196"/>
        <end position="304"/>
    </location>
</feature>
<reference evidence="13" key="1">
    <citation type="submission" date="2020-03" db="EMBL/GenBank/DDBJ databases">
        <title>Solimonas marina sp. nov., isolated from deep seawater of the Pacific Ocean.</title>
        <authorList>
            <person name="Liu X."/>
            <person name="Lai Q."/>
            <person name="Sun F."/>
            <person name="Gai Y."/>
            <person name="Li G."/>
            <person name="Shao Z."/>
        </authorList>
    </citation>
    <scope>NUCLEOTIDE SEQUENCE</scope>
    <source>
        <strain evidence="13">C16B3</strain>
    </source>
</reference>
<dbReference type="InterPro" id="IPR005123">
    <property type="entry name" value="Oxoglu/Fe-dep_dioxygenase_dom"/>
</dbReference>
<comment type="caution">
    <text evidence="13">The sequence shown here is derived from an EMBL/GenBank/DDBJ whole genome shotgun (WGS) entry which is preliminary data.</text>
</comment>
<evidence type="ECO:0000256" key="2">
    <source>
        <dbReference type="ARBA" id="ARBA00004767"/>
    </source>
</evidence>
<dbReference type="InterPro" id="IPR027443">
    <property type="entry name" value="IPNS-like_sf"/>
</dbReference>
<keyword evidence="11" id="KW-0479">Metal-binding</keyword>
<dbReference type="Pfam" id="PF03171">
    <property type="entry name" value="2OG-FeII_Oxy"/>
    <property type="match status" value="1"/>
</dbReference>
<comment type="catalytic activity">
    <reaction evidence="10">
        <text>L-arginine + 2-oxoglutarate + O2 = guanidine + L-glutamate 5-semialdehyde + succinate + CO2</text>
        <dbReference type="Rhea" id="RHEA:31535"/>
        <dbReference type="ChEBI" id="CHEBI:15379"/>
        <dbReference type="ChEBI" id="CHEBI:16526"/>
        <dbReference type="ChEBI" id="CHEBI:16810"/>
        <dbReference type="ChEBI" id="CHEBI:30031"/>
        <dbReference type="ChEBI" id="CHEBI:30087"/>
        <dbReference type="ChEBI" id="CHEBI:32682"/>
        <dbReference type="ChEBI" id="CHEBI:58066"/>
        <dbReference type="EC" id="1.14.20.7"/>
    </reaction>
</comment>
<dbReference type="Gene3D" id="2.60.120.330">
    <property type="entry name" value="B-lactam Antibiotic, Isopenicillin N Synthase, Chain"/>
    <property type="match status" value="1"/>
</dbReference>
<evidence type="ECO:0000256" key="4">
    <source>
        <dbReference type="ARBA" id="ARBA00012531"/>
    </source>
</evidence>
<sequence>MSEHFSAAPGPFSVPVVDISAYVSPLASDAAVRARVAVDMARACRDVGFVQVRGHGIPHDVIAGLGAAIDAFFDQPLDTKQRYRTPPQINRGYAPPHSESLSLSLGVESASQLNDYFEAFNIGAAASEFSQLTLPADVYAENVWPGDGDGFAAAPFRAAVEAYFTAAGGVARTLCRVFADALNVSPQTFTSVTDHSVDVLRMIRYALPDGLAVGDVTPTGMGAHTDYGIVTVLWADPVPGLQVLGGDGVWHDVQPAPGCLLVNLGDLTARWTNDRWRSTLHRVQPPVVDGRIRRRRSAAYFHDGNYDALISTLRSCVGIDGGQYPPITVADHLAAKLAGSRAGVANTAAGEEAERVRAAETVDR</sequence>
<comment type="similarity">
    <text evidence="11">Belongs to the iron/ascorbate-dependent oxidoreductase family.</text>
</comment>
<keyword evidence="14" id="KW-1185">Reference proteome</keyword>
<dbReference type="InterPro" id="IPR044861">
    <property type="entry name" value="IPNS-like_FE2OG_OXY"/>
</dbReference>
<comment type="catalytic activity">
    <reaction evidence="9">
        <text>2-oxoglutarate + O2 + 2 H(+) = ethene + 3 CO2 + H2O</text>
        <dbReference type="Rhea" id="RHEA:31523"/>
        <dbReference type="ChEBI" id="CHEBI:15377"/>
        <dbReference type="ChEBI" id="CHEBI:15378"/>
        <dbReference type="ChEBI" id="CHEBI:15379"/>
        <dbReference type="ChEBI" id="CHEBI:16526"/>
        <dbReference type="ChEBI" id="CHEBI:16810"/>
        <dbReference type="ChEBI" id="CHEBI:18153"/>
        <dbReference type="EC" id="1.13.12.19"/>
    </reaction>
</comment>
<dbReference type="EC" id="1.14.20.7" evidence="3"/>
<dbReference type="GO" id="GO:0009693">
    <property type="term" value="P:ethylene biosynthetic process"/>
    <property type="evidence" value="ECO:0007669"/>
    <property type="project" value="UniProtKB-KW"/>
</dbReference>
<dbReference type="EMBL" id="JAAVXB010000021">
    <property type="protein sequence ID" value="NKF24759.1"/>
    <property type="molecule type" value="Genomic_DNA"/>
</dbReference>
<evidence type="ECO:0000256" key="1">
    <source>
        <dbReference type="ARBA" id="ARBA00001954"/>
    </source>
</evidence>
<protein>
    <recommendedName>
        <fullName evidence="5">2-oxoglutarate-dependent ethylene/succinate-forming enzyme</fullName>
        <ecNumber evidence="4">1.13.12.19</ecNumber>
        <ecNumber evidence="3">1.14.20.7</ecNumber>
    </recommendedName>
    <alternativeName>
        <fullName evidence="7">2-oxoglutarate dioxygenase (ethylene-forming)</fullName>
    </alternativeName>
    <alternativeName>
        <fullName evidence="8">2-oxoglutarate/L-arginine monooxygenase/decarboxylase (succinate-forming)</fullName>
    </alternativeName>
</protein>
<dbReference type="Pfam" id="PF14226">
    <property type="entry name" value="DIOX_N"/>
    <property type="match status" value="1"/>
</dbReference>
<dbReference type="GO" id="GO:0046872">
    <property type="term" value="F:metal ion binding"/>
    <property type="evidence" value="ECO:0007669"/>
    <property type="project" value="UniProtKB-KW"/>
</dbReference>
<evidence type="ECO:0000313" key="13">
    <source>
        <dbReference type="EMBL" id="NKF24759.1"/>
    </source>
</evidence>